<accession>A0ABR0FJC9</accession>
<dbReference type="EMBL" id="JAFFGZ010000006">
    <property type="protein sequence ID" value="KAK4643543.1"/>
    <property type="molecule type" value="Genomic_DNA"/>
</dbReference>
<evidence type="ECO:0000256" key="2">
    <source>
        <dbReference type="SAM" id="Phobius"/>
    </source>
</evidence>
<protein>
    <submittedName>
        <fullName evidence="3">Uncharacterized protein</fullName>
    </submittedName>
</protein>
<evidence type="ECO:0000313" key="4">
    <source>
        <dbReference type="Proteomes" id="UP001322138"/>
    </source>
</evidence>
<feature type="compositionally biased region" description="Basic and acidic residues" evidence="1">
    <location>
        <begin position="155"/>
        <end position="165"/>
    </location>
</feature>
<evidence type="ECO:0000256" key="1">
    <source>
        <dbReference type="SAM" id="MobiDB-lite"/>
    </source>
</evidence>
<keyword evidence="2" id="KW-0812">Transmembrane</keyword>
<name>A0ABR0FJC9_9PEZI</name>
<comment type="caution">
    <text evidence="3">The sequence shown here is derived from an EMBL/GenBank/DDBJ whole genome shotgun (WGS) entry which is preliminary data.</text>
</comment>
<reference evidence="3 4" key="1">
    <citation type="journal article" date="2023" name="bioRxiv">
        <title>High-quality genome assemblies of four members of thePodospora anserinaspecies complex.</title>
        <authorList>
            <person name="Ament-Velasquez S.L."/>
            <person name="Vogan A.A."/>
            <person name="Wallerman O."/>
            <person name="Hartmann F."/>
            <person name="Gautier V."/>
            <person name="Silar P."/>
            <person name="Giraud T."/>
            <person name="Johannesson H."/>
        </authorList>
    </citation>
    <scope>NUCLEOTIDE SEQUENCE [LARGE SCALE GENOMIC DNA]</scope>
    <source>
        <strain evidence="3 4">CBS 112042</strain>
    </source>
</reference>
<keyword evidence="2" id="KW-1133">Transmembrane helix</keyword>
<feature type="region of interest" description="Disordered" evidence="1">
    <location>
        <begin position="155"/>
        <end position="176"/>
    </location>
</feature>
<proteinExistence type="predicted"/>
<keyword evidence="4" id="KW-1185">Reference proteome</keyword>
<dbReference type="GeneID" id="87898490"/>
<evidence type="ECO:0000313" key="3">
    <source>
        <dbReference type="EMBL" id="KAK4643543.1"/>
    </source>
</evidence>
<dbReference type="RefSeq" id="XP_062732519.1">
    <property type="nucleotide sequence ID" value="XM_062879008.1"/>
</dbReference>
<feature type="transmembrane region" description="Helical" evidence="2">
    <location>
        <begin position="110"/>
        <end position="134"/>
    </location>
</feature>
<organism evidence="3 4">
    <name type="scientific">Podospora bellae-mahoneyi</name>
    <dbReference type="NCBI Taxonomy" id="2093777"/>
    <lineage>
        <taxon>Eukaryota</taxon>
        <taxon>Fungi</taxon>
        <taxon>Dikarya</taxon>
        <taxon>Ascomycota</taxon>
        <taxon>Pezizomycotina</taxon>
        <taxon>Sordariomycetes</taxon>
        <taxon>Sordariomycetidae</taxon>
        <taxon>Sordariales</taxon>
        <taxon>Podosporaceae</taxon>
        <taxon>Podospora</taxon>
    </lineage>
</organism>
<feature type="region of interest" description="Disordered" evidence="1">
    <location>
        <begin position="211"/>
        <end position="232"/>
    </location>
</feature>
<sequence length="232" mass="25999">MSDPNGITLEFRDLPPPCWEVCNKAYQQVRFFETFPEYCKPESSYQINYSNCLVCCSTTQTNDIHKAANSINATLVSIFGEYTNHCNDFNGVSGTNANRPEPQSSSGFTLAHIIGTVLGVVGGILLLACIVTAYRNRSGDKVERSRLLEQKAEGKRRELRRKDLESQSTTAEVDRPSEMKAEVFPMIREIEGHPRTEMEVEERACELDLGSGYSEMDVQPPNDYSKLNAGNR</sequence>
<gene>
    <name evidence="3" type="ORF">QC761_407253</name>
</gene>
<keyword evidence="2" id="KW-0472">Membrane</keyword>
<dbReference type="Proteomes" id="UP001322138">
    <property type="component" value="Unassembled WGS sequence"/>
</dbReference>